<dbReference type="EMBL" id="BDRX01000133">
    <property type="protein sequence ID" value="GBF98741.1"/>
    <property type="molecule type" value="Genomic_DNA"/>
</dbReference>
<dbReference type="PRINTS" id="PR01573">
    <property type="entry name" value="SUPERTUBBY"/>
</dbReference>
<accession>A0A2V0PFZ0</accession>
<gene>
    <name evidence="4" type="ORF">Rsub_11290</name>
</gene>
<comment type="caution">
    <text evidence="4">The sequence shown here is derived from an EMBL/GenBank/DDBJ whole genome shotgun (WGS) entry which is preliminary data.</text>
</comment>
<keyword evidence="5" id="KW-1185">Reference proteome</keyword>
<evidence type="ECO:0000259" key="3">
    <source>
        <dbReference type="Pfam" id="PF01167"/>
    </source>
</evidence>
<evidence type="ECO:0000256" key="2">
    <source>
        <dbReference type="SAM" id="MobiDB-lite"/>
    </source>
</evidence>
<dbReference type="InterPro" id="IPR025659">
    <property type="entry name" value="Tubby-like_C"/>
</dbReference>
<dbReference type="PANTHER" id="PTHR16517:SF7">
    <property type="entry name" value="PROTEIN KING TUBBY"/>
    <property type="match status" value="1"/>
</dbReference>
<dbReference type="SUPFAM" id="SSF54518">
    <property type="entry name" value="Tubby C-terminal domain-like"/>
    <property type="match status" value="1"/>
</dbReference>
<dbReference type="OrthoDB" id="8775810at2759"/>
<organism evidence="4 5">
    <name type="scientific">Raphidocelis subcapitata</name>
    <dbReference type="NCBI Taxonomy" id="307507"/>
    <lineage>
        <taxon>Eukaryota</taxon>
        <taxon>Viridiplantae</taxon>
        <taxon>Chlorophyta</taxon>
        <taxon>core chlorophytes</taxon>
        <taxon>Chlorophyceae</taxon>
        <taxon>CS clade</taxon>
        <taxon>Sphaeropleales</taxon>
        <taxon>Selenastraceae</taxon>
        <taxon>Raphidocelis</taxon>
    </lineage>
</organism>
<feature type="region of interest" description="Disordered" evidence="2">
    <location>
        <begin position="143"/>
        <end position="176"/>
    </location>
</feature>
<name>A0A2V0PFZ0_9CHLO</name>
<feature type="compositionally biased region" description="Low complexity" evidence="2">
    <location>
        <begin position="65"/>
        <end position="90"/>
    </location>
</feature>
<evidence type="ECO:0000256" key="1">
    <source>
        <dbReference type="ARBA" id="ARBA00007129"/>
    </source>
</evidence>
<feature type="region of interest" description="Disordered" evidence="2">
    <location>
        <begin position="1"/>
        <end position="124"/>
    </location>
</feature>
<feature type="compositionally biased region" description="Low complexity" evidence="2">
    <location>
        <begin position="230"/>
        <end position="244"/>
    </location>
</feature>
<reference evidence="4 5" key="1">
    <citation type="journal article" date="2018" name="Sci. Rep.">
        <title>Raphidocelis subcapitata (=Pseudokirchneriella subcapitata) provides an insight into genome evolution and environmental adaptations in the Sphaeropleales.</title>
        <authorList>
            <person name="Suzuki S."/>
            <person name="Yamaguchi H."/>
            <person name="Nakajima N."/>
            <person name="Kawachi M."/>
        </authorList>
    </citation>
    <scope>NUCLEOTIDE SEQUENCE [LARGE SCALE GENOMIC DNA]</scope>
    <source>
        <strain evidence="4 5">NIES-35</strain>
    </source>
</reference>
<evidence type="ECO:0000313" key="5">
    <source>
        <dbReference type="Proteomes" id="UP000247498"/>
    </source>
</evidence>
<sequence length="597" mass="58971">MSSYRRLRVGESPRAGDAPQPTWGAAAPSTAVAATPAPPPPQSFDGTAAQPPTTASPRPHPPPVTLSVASPLPLAAPASPAAARAPLSPLGGAGGGGLADRAFTPTPPPVPHTWTPPRSAGRMRAEEALQAEIAEMGRGGAFQSASPLAARPGGAGSPRPPPAAGAGGEAAPPLPASAARNNLLEAAAGGAAAGGGGAGTGGVVAGALGAVQKLRERLGTPGSGSGGLLGSAASSHGSSASLTGIEPFASPGGGDSRGAPGDGAGAAVVATRRIGGDGAAGGSRPASAGGGSGRASPAPPPGAAPRPAPPPRLGGGLSPAQWQAEAERLAASGCGVQAALLPGPVGGAARCFVRRVRGPLPGPARGFELRVEASDRLLLSARRRSKNKCSSFLVAARALDRPEASPLDADAVAKVKANLAGSEYVAWLKGGPAAARKGFGAQALAMRQLPTSDSATGGARGMVVAVPAPGEGPWLPLGSAGDAPDALGPLLEAAQRRELSPTMERRLVLLRNAAPFFDAARGVHYLDFRGRATKRSPKNFQLCHWDHNTGGSGAEVVLLFGKRGGGEYALDFGWPLNAAQAFALALSTFDTKLFYAL</sequence>
<dbReference type="Gene3D" id="3.20.90.10">
    <property type="entry name" value="Tubby Protein, Chain A"/>
    <property type="match status" value="1"/>
</dbReference>
<feature type="compositionally biased region" description="Pro residues" evidence="2">
    <location>
        <begin position="297"/>
        <end position="312"/>
    </location>
</feature>
<proteinExistence type="inferred from homology"/>
<evidence type="ECO:0000313" key="4">
    <source>
        <dbReference type="EMBL" id="GBF98741.1"/>
    </source>
</evidence>
<dbReference type="InParanoid" id="A0A2V0PFZ0"/>
<dbReference type="InterPro" id="IPR000007">
    <property type="entry name" value="Tubby_C"/>
</dbReference>
<dbReference type="Proteomes" id="UP000247498">
    <property type="component" value="Unassembled WGS sequence"/>
</dbReference>
<feature type="region of interest" description="Disordered" evidence="2">
    <location>
        <begin position="217"/>
        <end position="321"/>
    </location>
</feature>
<feature type="domain" description="Tubby C-terminal" evidence="3">
    <location>
        <begin position="342"/>
        <end position="591"/>
    </location>
</feature>
<feature type="compositionally biased region" description="Low complexity" evidence="2">
    <location>
        <begin position="25"/>
        <end position="35"/>
    </location>
</feature>
<dbReference type="Pfam" id="PF01167">
    <property type="entry name" value="Tub"/>
    <property type="match status" value="1"/>
</dbReference>
<comment type="similarity">
    <text evidence="1">Belongs to the TUB family.</text>
</comment>
<feature type="compositionally biased region" description="Gly residues" evidence="2">
    <location>
        <begin position="251"/>
        <end position="264"/>
    </location>
</feature>
<protein>
    <recommendedName>
        <fullName evidence="3">Tubby C-terminal domain-containing protein</fullName>
    </recommendedName>
</protein>
<dbReference type="AlphaFoldDB" id="A0A2V0PFZ0"/>
<dbReference type="PANTHER" id="PTHR16517">
    <property type="entry name" value="TUBBY-RELATED"/>
    <property type="match status" value="1"/>
</dbReference>
<dbReference type="STRING" id="307507.A0A2V0PFZ0"/>